<accession>A0A437UKQ4</accession>
<dbReference type="AlphaFoldDB" id="A0A437UKQ4"/>
<gene>
    <name evidence="1" type="ORF">EK398_04925</name>
</gene>
<protein>
    <submittedName>
        <fullName evidence="1">Uncharacterized protein</fullName>
    </submittedName>
</protein>
<name>A0A437UKQ4_ENTAV</name>
<evidence type="ECO:0000313" key="1">
    <source>
        <dbReference type="EMBL" id="RVU94237.1"/>
    </source>
</evidence>
<organism evidence="1 2">
    <name type="scientific">Enterococcus avium</name>
    <name type="common">Streptococcus avium</name>
    <dbReference type="NCBI Taxonomy" id="33945"/>
    <lineage>
        <taxon>Bacteria</taxon>
        <taxon>Bacillati</taxon>
        <taxon>Bacillota</taxon>
        <taxon>Bacilli</taxon>
        <taxon>Lactobacillales</taxon>
        <taxon>Enterococcaceae</taxon>
        <taxon>Enterococcus</taxon>
    </lineage>
</organism>
<proteinExistence type="predicted"/>
<comment type="caution">
    <text evidence="1">The sequence shown here is derived from an EMBL/GenBank/DDBJ whole genome shotgun (WGS) entry which is preliminary data.</text>
</comment>
<dbReference type="RefSeq" id="WP_127978429.1">
    <property type="nucleotide sequence ID" value="NZ_CAAKNX010000013.1"/>
</dbReference>
<reference evidence="1 2" key="1">
    <citation type="submission" date="2018-12" db="EMBL/GenBank/DDBJ databases">
        <title>A novel vanA-carrying plasmid in a clinical isolate of Enterococcus avium.</title>
        <authorList>
            <person name="Bernasconi O.J."/>
            <person name="Luzzaro F."/>
            <person name="Endimiani A."/>
        </authorList>
    </citation>
    <scope>NUCLEOTIDE SEQUENCE [LARGE SCALE GENOMIC DNA]</scope>
    <source>
        <strain evidence="1 2">LC0559/18</strain>
    </source>
</reference>
<sequence length="206" mass="23342">MGILAKVSIAFWRFHFYPAVFTAFLLTLLFPTFFGVENAPFLQSAEIYERFFPLIGLILFIPLYLPDSSEETTLLIKTKRFSYVGILFLRFLQILITLLLLTCGCLLIFELSNATIELDLFFFSGLANALFMGGLYAIGFVFTTQPVAGLILPLGYYVASLFAGEKYLKMFYLFALGEKDVHSKLVLLFSGLLLIAISFILMKRKK</sequence>
<dbReference type="EMBL" id="RYZS01000001">
    <property type="protein sequence ID" value="RVU94237.1"/>
    <property type="molecule type" value="Genomic_DNA"/>
</dbReference>
<evidence type="ECO:0000313" key="2">
    <source>
        <dbReference type="Proteomes" id="UP000288388"/>
    </source>
</evidence>
<dbReference type="Proteomes" id="UP000288388">
    <property type="component" value="Unassembled WGS sequence"/>
</dbReference>